<reference evidence="3" key="1">
    <citation type="submission" date="2006-10" db="EMBL/GenBank/DDBJ databases">
        <authorList>
            <person name="Amadeo P."/>
            <person name="Zhao Q."/>
            <person name="Wortman J."/>
            <person name="Fraser-Liggett C."/>
            <person name="Carlton J."/>
        </authorList>
    </citation>
    <scope>NUCLEOTIDE SEQUENCE</scope>
    <source>
        <strain evidence="3">G3</strain>
    </source>
</reference>
<dbReference type="KEGG" id="tva:5467184"/>
<keyword evidence="4" id="KW-1185">Reference proteome</keyword>
<dbReference type="Proteomes" id="UP000001542">
    <property type="component" value="Unassembled WGS sequence"/>
</dbReference>
<proteinExistence type="predicted"/>
<dbReference type="EMBL" id="DS113189">
    <property type="protein sequence ID" value="EAY21632.1"/>
    <property type="molecule type" value="Genomic_DNA"/>
</dbReference>
<protein>
    <recommendedName>
        <fullName evidence="2">GH18 domain-containing protein</fullName>
    </recommendedName>
</protein>
<evidence type="ECO:0000256" key="1">
    <source>
        <dbReference type="SAM" id="MobiDB-lite"/>
    </source>
</evidence>
<dbReference type="InParanoid" id="A2DDF3"/>
<organism evidence="3 4">
    <name type="scientific">Trichomonas vaginalis (strain ATCC PRA-98 / G3)</name>
    <dbReference type="NCBI Taxonomy" id="412133"/>
    <lineage>
        <taxon>Eukaryota</taxon>
        <taxon>Metamonada</taxon>
        <taxon>Parabasalia</taxon>
        <taxon>Trichomonadida</taxon>
        <taxon>Trichomonadidae</taxon>
        <taxon>Trichomonas</taxon>
    </lineage>
</organism>
<dbReference type="InterPro" id="IPR001223">
    <property type="entry name" value="Glyco_hydro18_cat"/>
</dbReference>
<name>A2DDF3_TRIV3</name>
<dbReference type="AlphaFoldDB" id="A2DDF3"/>
<dbReference type="PROSITE" id="PS51910">
    <property type="entry name" value="GH18_2"/>
    <property type="match status" value="1"/>
</dbReference>
<feature type="region of interest" description="Disordered" evidence="1">
    <location>
        <begin position="739"/>
        <end position="798"/>
    </location>
</feature>
<dbReference type="SMR" id="A2DDF3"/>
<evidence type="ECO:0000259" key="2">
    <source>
        <dbReference type="PROSITE" id="PS51910"/>
    </source>
</evidence>
<dbReference type="InterPro" id="IPR017853">
    <property type="entry name" value="GH"/>
</dbReference>
<sequence length="798" mass="91406">MFSLLLQRINSVSFTENYALKFEGNGILSLGRYQELDNLEKFTFQFWLCPSEWKSGAHVFEKGDAIRLSLGQEQQLNLHVDGKDFTFTSAELKVNTWVHITLMNGNGSLIFMINNQQIQTINENIKIPVDERAFYIGLGFVGRIDEFRIWGNTLSGDYDNFWQNTLNEFNPQWNDLLGYWKFDQYTCPNIVDYKGNHHGTLSTSGVSREKVTDNNLFRYMVAAAYTDFIRFSDRAIDIQKFQLANYLLILSGKTSETGHAWLPFPFNNATLENAEYVESFEGRSGVAHFKGQGAKMNGGVEPLPVGTFAFGTWLYIENWVENAIIIKKYLDENKGLQIKLGSSDEKKIIVHINGHDYTIKNKIDVKKWYFLGVSTQQTAQDALHQVLFAVNDWTGNADEGPSGEAIQGLTNFTGLENTEVILAENFDGYLDEVAITDEFYDENKLKDMQNGMTMSYFSKTMVVTTLMKYDSYWKFDKKDDLGYDWFSWKEFIRIIKEAYIGRRGANVIMSFGGFENWNTKLADQNIREKLGTELANIANTHDDFCGIDLDFEWPYSAEEWSYYADLVKRTKTKMNPDKTLSITPHTWFYQFPKDHIQYVDRFLFQNYGPNSNEIFTDAHFKKDYDNFINYGHTNDKIIMSWATTTTDGVNGTQKKPPVGIRNLITPSFTRETFVVNKDGYDYHFNSYNSVYFRANYMRQKGATGIFHWDMGNDVNTSHEFSYAKVSSFAINSNVDLIVDKVENPPPAPSPEPTMSPLPTQSPAPTPEQSPLPSQSPSPEQTPAATNTPEHDSKLENVK</sequence>
<dbReference type="VEuPathDB" id="TrichDB:TVAGG3_0986290"/>
<gene>
    <name evidence="3" type="ORF">TVAG_013990</name>
</gene>
<dbReference type="VEuPathDB" id="TrichDB:TVAG_013990"/>
<reference evidence="3" key="2">
    <citation type="journal article" date="2007" name="Science">
        <title>Draft genome sequence of the sexually transmitted pathogen Trichomonas vaginalis.</title>
        <authorList>
            <person name="Carlton J.M."/>
            <person name="Hirt R.P."/>
            <person name="Silva J.C."/>
            <person name="Delcher A.L."/>
            <person name="Schatz M."/>
            <person name="Zhao Q."/>
            <person name="Wortman J.R."/>
            <person name="Bidwell S.L."/>
            <person name="Alsmark U.C.M."/>
            <person name="Besteiro S."/>
            <person name="Sicheritz-Ponten T."/>
            <person name="Noel C.J."/>
            <person name="Dacks J.B."/>
            <person name="Foster P.G."/>
            <person name="Simillion C."/>
            <person name="Van de Peer Y."/>
            <person name="Miranda-Saavedra D."/>
            <person name="Barton G.J."/>
            <person name="Westrop G.D."/>
            <person name="Mueller S."/>
            <person name="Dessi D."/>
            <person name="Fiori P.L."/>
            <person name="Ren Q."/>
            <person name="Paulsen I."/>
            <person name="Zhang H."/>
            <person name="Bastida-Corcuera F.D."/>
            <person name="Simoes-Barbosa A."/>
            <person name="Brown M.T."/>
            <person name="Hayes R.D."/>
            <person name="Mukherjee M."/>
            <person name="Okumura C.Y."/>
            <person name="Schneider R."/>
            <person name="Smith A.J."/>
            <person name="Vanacova S."/>
            <person name="Villalvazo M."/>
            <person name="Haas B.J."/>
            <person name="Pertea M."/>
            <person name="Feldblyum T.V."/>
            <person name="Utterback T.R."/>
            <person name="Shu C.L."/>
            <person name="Osoegawa K."/>
            <person name="de Jong P.J."/>
            <person name="Hrdy I."/>
            <person name="Horvathova L."/>
            <person name="Zubacova Z."/>
            <person name="Dolezal P."/>
            <person name="Malik S.B."/>
            <person name="Logsdon J.M. Jr."/>
            <person name="Henze K."/>
            <person name="Gupta A."/>
            <person name="Wang C.C."/>
            <person name="Dunne R.L."/>
            <person name="Upcroft J.A."/>
            <person name="Upcroft P."/>
            <person name="White O."/>
            <person name="Salzberg S.L."/>
            <person name="Tang P."/>
            <person name="Chiu C.-H."/>
            <person name="Lee Y.-S."/>
            <person name="Embley T.M."/>
            <person name="Coombs G.H."/>
            <person name="Mottram J.C."/>
            <person name="Tachezy J."/>
            <person name="Fraser-Liggett C.M."/>
            <person name="Johnson P.J."/>
        </authorList>
    </citation>
    <scope>NUCLEOTIDE SEQUENCE [LARGE SCALE GENOMIC DNA]</scope>
    <source>
        <strain evidence="3">G3</strain>
    </source>
</reference>
<dbReference type="RefSeq" id="XP_001582618.1">
    <property type="nucleotide sequence ID" value="XM_001582568.1"/>
</dbReference>
<dbReference type="Gene3D" id="3.20.20.80">
    <property type="entry name" value="Glycosidases"/>
    <property type="match status" value="1"/>
</dbReference>
<feature type="domain" description="GH18" evidence="2">
    <location>
        <begin position="424"/>
        <end position="733"/>
    </location>
</feature>
<dbReference type="Gene3D" id="2.60.120.200">
    <property type="match status" value="1"/>
</dbReference>
<feature type="compositionally biased region" description="Pro residues" evidence="1">
    <location>
        <begin position="743"/>
        <end position="775"/>
    </location>
</feature>
<dbReference type="InterPro" id="IPR013320">
    <property type="entry name" value="ConA-like_dom_sf"/>
</dbReference>
<dbReference type="SUPFAM" id="SSF51445">
    <property type="entry name" value="(Trans)glycosidases"/>
    <property type="match status" value="1"/>
</dbReference>
<accession>A2DDF3</accession>
<evidence type="ECO:0000313" key="3">
    <source>
        <dbReference type="EMBL" id="EAY21632.1"/>
    </source>
</evidence>
<dbReference type="SUPFAM" id="SSF49899">
    <property type="entry name" value="Concanavalin A-like lectins/glucanases"/>
    <property type="match status" value="2"/>
</dbReference>
<feature type="compositionally biased region" description="Basic and acidic residues" evidence="1">
    <location>
        <begin position="788"/>
        <end position="798"/>
    </location>
</feature>
<dbReference type="GO" id="GO:0005975">
    <property type="term" value="P:carbohydrate metabolic process"/>
    <property type="evidence" value="ECO:0007669"/>
    <property type="project" value="InterPro"/>
</dbReference>
<evidence type="ECO:0000313" key="4">
    <source>
        <dbReference type="Proteomes" id="UP000001542"/>
    </source>
</evidence>
<dbReference type="OrthoDB" id="3012298at2759"/>
<dbReference type="Pfam" id="PF13385">
    <property type="entry name" value="Laminin_G_3"/>
    <property type="match status" value="1"/>
</dbReference>